<dbReference type="PANTHER" id="PTHR20275:SF0">
    <property type="entry name" value="NAD KINASE"/>
    <property type="match status" value="1"/>
</dbReference>
<feature type="binding site" evidence="6">
    <location>
        <position position="182"/>
    </location>
    <ligand>
        <name>NAD(+)</name>
        <dbReference type="ChEBI" id="CHEBI:57540"/>
    </ligand>
</feature>
<dbReference type="GO" id="GO:0003951">
    <property type="term" value="F:NAD+ kinase activity"/>
    <property type="evidence" value="ECO:0007669"/>
    <property type="project" value="UniProtKB-UniRule"/>
</dbReference>
<dbReference type="AlphaFoldDB" id="A0A5C6B8W4"/>
<dbReference type="GO" id="GO:0005737">
    <property type="term" value="C:cytoplasm"/>
    <property type="evidence" value="ECO:0007669"/>
    <property type="project" value="UniProtKB-SubCell"/>
</dbReference>
<dbReference type="EC" id="2.7.1.23" evidence="6"/>
<evidence type="ECO:0000256" key="3">
    <source>
        <dbReference type="ARBA" id="ARBA00022857"/>
    </source>
</evidence>
<keyword evidence="3 6" id="KW-0521">NADP</keyword>
<dbReference type="GO" id="GO:0005524">
    <property type="term" value="F:ATP binding"/>
    <property type="evidence" value="ECO:0007669"/>
    <property type="project" value="UniProtKB-KW"/>
</dbReference>
<dbReference type="EMBL" id="SJPN01000001">
    <property type="protein sequence ID" value="TWU08523.1"/>
    <property type="molecule type" value="Genomic_DNA"/>
</dbReference>
<keyword evidence="4 6" id="KW-0520">NAD</keyword>
<feature type="binding site" evidence="6">
    <location>
        <begin position="152"/>
        <end position="153"/>
    </location>
    <ligand>
        <name>NAD(+)</name>
        <dbReference type="ChEBI" id="CHEBI:57540"/>
    </ligand>
</feature>
<comment type="cofactor">
    <cofactor evidence="6">
        <name>a divalent metal cation</name>
        <dbReference type="ChEBI" id="CHEBI:60240"/>
    </cofactor>
</comment>
<feature type="binding site" evidence="6">
    <location>
        <position position="180"/>
    </location>
    <ligand>
        <name>NAD(+)</name>
        <dbReference type="ChEBI" id="CHEBI:57540"/>
    </ligand>
</feature>
<dbReference type="GO" id="GO:0046872">
    <property type="term" value="F:metal ion binding"/>
    <property type="evidence" value="ECO:0007669"/>
    <property type="project" value="UniProtKB-UniRule"/>
</dbReference>
<comment type="similarity">
    <text evidence="6">Belongs to the NAD kinase family.</text>
</comment>
<dbReference type="GO" id="GO:0019674">
    <property type="term" value="P:NAD+ metabolic process"/>
    <property type="evidence" value="ECO:0007669"/>
    <property type="project" value="InterPro"/>
</dbReference>
<name>A0A5C6B8W4_9BACT</name>
<dbReference type="SUPFAM" id="SSF111331">
    <property type="entry name" value="NAD kinase/diacylglycerol kinase-like"/>
    <property type="match status" value="1"/>
</dbReference>
<organism evidence="7 8">
    <name type="scientific">Stieleria varia</name>
    <dbReference type="NCBI Taxonomy" id="2528005"/>
    <lineage>
        <taxon>Bacteria</taxon>
        <taxon>Pseudomonadati</taxon>
        <taxon>Planctomycetota</taxon>
        <taxon>Planctomycetia</taxon>
        <taxon>Pirellulales</taxon>
        <taxon>Pirellulaceae</taxon>
        <taxon>Stieleria</taxon>
    </lineage>
</organism>
<evidence type="ECO:0000256" key="4">
    <source>
        <dbReference type="ARBA" id="ARBA00023027"/>
    </source>
</evidence>
<dbReference type="RefSeq" id="WP_146518555.1">
    <property type="nucleotide sequence ID" value="NZ_CP151726.1"/>
</dbReference>
<dbReference type="Gene3D" id="3.40.50.10330">
    <property type="entry name" value="Probable inorganic polyphosphate/atp-NAD kinase, domain 1"/>
    <property type="match status" value="1"/>
</dbReference>
<dbReference type="GO" id="GO:0051287">
    <property type="term" value="F:NAD binding"/>
    <property type="evidence" value="ECO:0007669"/>
    <property type="project" value="UniProtKB-ARBA"/>
</dbReference>
<comment type="caution">
    <text evidence="6">Lacks conserved residue(s) required for the propagation of feature annotation.</text>
</comment>
<evidence type="ECO:0000313" key="7">
    <source>
        <dbReference type="EMBL" id="TWU08523.1"/>
    </source>
</evidence>
<dbReference type="Pfam" id="PF20143">
    <property type="entry name" value="NAD_kinase_C"/>
    <property type="match status" value="1"/>
</dbReference>
<comment type="subcellular location">
    <subcellularLocation>
        <location evidence="6">Cytoplasm</location>
    </subcellularLocation>
</comment>
<reference evidence="7 8" key="1">
    <citation type="submission" date="2019-02" db="EMBL/GenBank/DDBJ databases">
        <title>Deep-cultivation of Planctomycetes and their phenomic and genomic characterization uncovers novel biology.</title>
        <authorList>
            <person name="Wiegand S."/>
            <person name="Jogler M."/>
            <person name="Boedeker C."/>
            <person name="Pinto D."/>
            <person name="Vollmers J."/>
            <person name="Rivas-Marin E."/>
            <person name="Kohn T."/>
            <person name="Peeters S.H."/>
            <person name="Heuer A."/>
            <person name="Rast P."/>
            <person name="Oberbeckmann S."/>
            <person name="Bunk B."/>
            <person name="Jeske O."/>
            <person name="Meyerdierks A."/>
            <person name="Storesund J.E."/>
            <person name="Kallscheuer N."/>
            <person name="Luecker S."/>
            <person name="Lage O.M."/>
            <person name="Pohl T."/>
            <person name="Merkel B.J."/>
            <person name="Hornburger P."/>
            <person name="Mueller R.-W."/>
            <person name="Bruemmer F."/>
            <person name="Labrenz M."/>
            <person name="Spormann A.M."/>
            <person name="Op Den Camp H."/>
            <person name="Overmann J."/>
            <person name="Amann R."/>
            <person name="Jetten M.S.M."/>
            <person name="Mascher T."/>
            <person name="Medema M.H."/>
            <person name="Devos D.P."/>
            <person name="Kaster A.-K."/>
            <person name="Ovreas L."/>
            <person name="Rohde M."/>
            <person name="Galperin M.Y."/>
            <person name="Jogler C."/>
        </authorList>
    </citation>
    <scope>NUCLEOTIDE SEQUENCE [LARGE SCALE GENOMIC DNA]</scope>
    <source>
        <strain evidence="7 8">Pla52n</strain>
    </source>
</reference>
<feature type="binding site" evidence="6">
    <location>
        <begin position="75"/>
        <end position="76"/>
    </location>
    <ligand>
        <name>NAD(+)</name>
        <dbReference type="ChEBI" id="CHEBI:57540"/>
    </ligand>
</feature>
<dbReference type="PANTHER" id="PTHR20275">
    <property type="entry name" value="NAD KINASE"/>
    <property type="match status" value="1"/>
</dbReference>
<accession>A0A5C6B8W4</accession>
<dbReference type="OrthoDB" id="9774737at2"/>
<comment type="caution">
    <text evidence="7">The sequence shown here is derived from an EMBL/GenBank/DDBJ whole genome shotgun (WGS) entry which is preliminary data.</text>
</comment>
<sequence>MKSDDGSSLSLADWSHRARPRIAILGAPNRDRVRMELERLRPVIAAQADIVAEDLAFEHDFSTTEQDLVIVLGGDGSILQAARQMGVNQTPVLGINCGRLGFLAALSPDDFLSIWPVVCDGEFQVVDHLMLRIELIRLHDGEKTISEQLALNEVAVLGGPPYRILDIDLYADGFLATRYRCDGLIIATPVGSTAHNLSAGGPILRRNLQAMVISPISPHTLTYRPLVDSADTVFELTVIEPNESTSVVVDGRILSQLLPGDRIRVGRAEQSFRMLSVPGQNDFRTLRDKLGWGGSVS</sequence>
<feature type="active site" description="Proton acceptor" evidence="6">
    <location>
        <position position="75"/>
    </location>
</feature>
<dbReference type="InterPro" id="IPR017438">
    <property type="entry name" value="ATP-NAD_kinase_N"/>
</dbReference>
<gene>
    <name evidence="7" type="primary">ppnK_1</name>
    <name evidence="6" type="synonym">nadK</name>
    <name evidence="7" type="ORF">Pla52n_11060</name>
</gene>
<comment type="function">
    <text evidence="6">Involved in the regulation of the intracellular balance of NAD and NADP, and is a key enzyme in the biosynthesis of NADP. Catalyzes specifically the phosphorylation on 2'-hydroxyl of the adenosine moiety of NAD to yield NADP.</text>
</comment>
<evidence type="ECO:0000256" key="1">
    <source>
        <dbReference type="ARBA" id="ARBA00022679"/>
    </source>
</evidence>
<dbReference type="InterPro" id="IPR002504">
    <property type="entry name" value="NADK"/>
</dbReference>
<keyword evidence="2 6" id="KW-0418">Kinase</keyword>
<keyword evidence="6" id="KW-0963">Cytoplasm</keyword>
<dbReference type="Proteomes" id="UP000320176">
    <property type="component" value="Unassembled WGS sequence"/>
</dbReference>
<feature type="binding site" evidence="6">
    <location>
        <begin position="193"/>
        <end position="198"/>
    </location>
    <ligand>
        <name>NAD(+)</name>
        <dbReference type="ChEBI" id="CHEBI:57540"/>
    </ligand>
</feature>
<keyword evidence="6" id="KW-0547">Nucleotide-binding</keyword>
<dbReference type="GO" id="GO:0006741">
    <property type="term" value="P:NADP+ biosynthetic process"/>
    <property type="evidence" value="ECO:0007669"/>
    <property type="project" value="UniProtKB-UniRule"/>
</dbReference>
<comment type="catalytic activity">
    <reaction evidence="5 6">
        <text>NAD(+) + ATP = ADP + NADP(+) + H(+)</text>
        <dbReference type="Rhea" id="RHEA:18629"/>
        <dbReference type="ChEBI" id="CHEBI:15378"/>
        <dbReference type="ChEBI" id="CHEBI:30616"/>
        <dbReference type="ChEBI" id="CHEBI:57540"/>
        <dbReference type="ChEBI" id="CHEBI:58349"/>
        <dbReference type="ChEBI" id="CHEBI:456216"/>
        <dbReference type="EC" id="2.7.1.23"/>
    </reaction>
</comment>
<evidence type="ECO:0000256" key="2">
    <source>
        <dbReference type="ARBA" id="ARBA00022777"/>
    </source>
</evidence>
<feature type="binding site" evidence="6">
    <location>
        <position position="163"/>
    </location>
    <ligand>
        <name>NAD(+)</name>
        <dbReference type="ChEBI" id="CHEBI:57540"/>
    </ligand>
</feature>
<dbReference type="Pfam" id="PF01513">
    <property type="entry name" value="NAD_kinase"/>
    <property type="match status" value="1"/>
</dbReference>
<proteinExistence type="inferred from homology"/>
<evidence type="ECO:0000256" key="5">
    <source>
        <dbReference type="ARBA" id="ARBA00047925"/>
    </source>
</evidence>
<keyword evidence="1 6" id="KW-0808">Transferase</keyword>
<dbReference type="InterPro" id="IPR016064">
    <property type="entry name" value="NAD/diacylglycerol_kinase_sf"/>
</dbReference>
<dbReference type="Gene3D" id="2.60.200.30">
    <property type="entry name" value="Probable inorganic polyphosphate/atp-NAD kinase, domain 2"/>
    <property type="match status" value="1"/>
</dbReference>
<evidence type="ECO:0000256" key="6">
    <source>
        <dbReference type="HAMAP-Rule" id="MF_00361"/>
    </source>
</evidence>
<feature type="binding site" evidence="6">
    <location>
        <position position="190"/>
    </location>
    <ligand>
        <name>NAD(+)</name>
        <dbReference type="ChEBI" id="CHEBI:57540"/>
    </ligand>
</feature>
<keyword evidence="8" id="KW-1185">Reference proteome</keyword>
<dbReference type="HAMAP" id="MF_00361">
    <property type="entry name" value="NAD_kinase"/>
    <property type="match status" value="1"/>
</dbReference>
<dbReference type="InterPro" id="IPR017437">
    <property type="entry name" value="ATP-NAD_kinase_PpnK-typ_C"/>
</dbReference>
<keyword evidence="6" id="KW-0067">ATP-binding</keyword>
<evidence type="ECO:0000313" key="8">
    <source>
        <dbReference type="Proteomes" id="UP000320176"/>
    </source>
</evidence>
<protein>
    <recommendedName>
        <fullName evidence="6">NAD kinase</fullName>
        <ecNumber evidence="6">2.7.1.23</ecNumber>
    </recommendedName>
    <alternativeName>
        <fullName evidence="6">ATP-dependent NAD kinase</fullName>
    </alternativeName>
</protein>